<accession>A0A164FKK6</accession>
<dbReference type="OrthoDB" id="6358932at2759"/>
<name>A0A164FKK6_9CRUS</name>
<feature type="non-terminal residue" evidence="1">
    <location>
        <position position="1"/>
    </location>
</feature>
<dbReference type="AlphaFoldDB" id="A0A164FKK6"/>
<proteinExistence type="predicted"/>
<feature type="non-terminal residue" evidence="1">
    <location>
        <position position="160"/>
    </location>
</feature>
<keyword evidence="2" id="KW-1185">Reference proteome</keyword>
<protein>
    <submittedName>
        <fullName evidence="1">Uncharacterized protein</fullName>
    </submittedName>
</protein>
<dbReference type="Proteomes" id="UP000076858">
    <property type="component" value="Unassembled WGS sequence"/>
</dbReference>
<sequence length="160" mass="18751">TVCLLFLGTQRCLFLYGQTGKFRKTMRELIAILSVFLEMMNEEDDEIEVIVNELSPSLALFLAIQNHRLGPTSFVGITNYIQYTVERYTDELFKQHFRMSRTAFQELKRRFETFPEVTTKVAYVPPDVKLYLTIWTLGNQDSFRAIGDRFGMMKGKKRQI</sequence>
<gene>
    <name evidence="1" type="ORF">APZ42_007001</name>
</gene>
<organism evidence="1 2">
    <name type="scientific">Daphnia magna</name>
    <dbReference type="NCBI Taxonomy" id="35525"/>
    <lineage>
        <taxon>Eukaryota</taxon>
        <taxon>Metazoa</taxon>
        <taxon>Ecdysozoa</taxon>
        <taxon>Arthropoda</taxon>
        <taxon>Crustacea</taxon>
        <taxon>Branchiopoda</taxon>
        <taxon>Diplostraca</taxon>
        <taxon>Cladocera</taxon>
        <taxon>Anomopoda</taxon>
        <taxon>Daphniidae</taxon>
        <taxon>Daphnia</taxon>
    </lineage>
</organism>
<comment type="caution">
    <text evidence="1">The sequence shown here is derived from an EMBL/GenBank/DDBJ whole genome shotgun (WGS) entry which is preliminary data.</text>
</comment>
<dbReference type="EMBL" id="LRGB01019702">
    <property type="protein sequence ID" value="KZR97881.1"/>
    <property type="molecule type" value="Genomic_DNA"/>
</dbReference>
<reference evidence="1 2" key="1">
    <citation type="submission" date="2016-03" db="EMBL/GenBank/DDBJ databases">
        <title>EvidentialGene: Evidence-directed Construction of Genes on Genomes.</title>
        <authorList>
            <person name="Gilbert D.G."/>
            <person name="Choi J.-H."/>
            <person name="Mockaitis K."/>
            <person name="Colbourne J."/>
            <person name="Pfrender M."/>
        </authorList>
    </citation>
    <scope>NUCLEOTIDE SEQUENCE [LARGE SCALE GENOMIC DNA]</scope>
    <source>
        <strain evidence="1 2">Xinb3</strain>
        <tissue evidence="1">Complete organism</tissue>
    </source>
</reference>
<evidence type="ECO:0000313" key="1">
    <source>
        <dbReference type="EMBL" id="KZR97881.1"/>
    </source>
</evidence>
<evidence type="ECO:0000313" key="2">
    <source>
        <dbReference type="Proteomes" id="UP000076858"/>
    </source>
</evidence>